<protein>
    <submittedName>
        <fullName evidence="2">ABC transporter permease</fullName>
    </submittedName>
</protein>
<name>A0A8U0A448_9EURY</name>
<dbReference type="Proteomes" id="UP000831768">
    <property type="component" value="Chromosome"/>
</dbReference>
<feature type="transmembrane region" description="Helical" evidence="1">
    <location>
        <begin position="163"/>
        <end position="181"/>
    </location>
</feature>
<organism evidence="2 3">
    <name type="scientific">Halocatena salina</name>
    <dbReference type="NCBI Taxonomy" id="2934340"/>
    <lineage>
        <taxon>Archaea</taxon>
        <taxon>Methanobacteriati</taxon>
        <taxon>Methanobacteriota</taxon>
        <taxon>Stenosarchaea group</taxon>
        <taxon>Halobacteria</taxon>
        <taxon>Halobacteriales</taxon>
        <taxon>Natronomonadaceae</taxon>
        <taxon>Halocatena</taxon>
    </lineage>
</organism>
<feature type="transmembrane region" description="Helical" evidence="1">
    <location>
        <begin position="135"/>
        <end position="156"/>
    </location>
</feature>
<dbReference type="GO" id="GO:0140359">
    <property type="term" value="F:ABC-type transporter activity"/>
    <property type="evidence" value="ECO:0007669"/>
    <property type="project" value="InterPro"/>
</dbReference>
<accession>A0A8U0A448</accession>
<feature type="transmembrane region" description="Helical" evidence="1">
    <location>
        <begin position="98"/>
        <end position="123"/>
    </location>
</feature>
<dbReference type="Pfam" id="PF12679">
    <property type="entry name" value="ABC2_membrane_2"/>
    <property type="match status" value="1"/>
</dbReference>
<dbReference type="GeneID" id="71927153"/>
<feature type="transmembrane region" description="Helical" evidence="1">
    <location>
        <begin position="16"/>
        <end position="35"/>
    </location>
</feature>
<evidence type="ECO:0000313" key="3">
    <source>
        <dbReference type="Proteomes" id="UP000831768"/>
    </source>
</evidence>
<evidence type="ECO:0000256" key="1">
    <source>
        <dbReference type="SAM" id="Phobius"/>
    </source>
</evidence>
<keyword evidence="1" id="KW-1133">Transmembrane helix</keyword>
<proteinExistence type="predicted"/>
<gene>
    <name evidence="2" type="ORF">MW046_03860</name>
</gene>
<dbReference type="RefSeq" id="WP_247994252.1">
    <property type="nucleotide sequence ID" value="NZ_CP096019.1"/>
</dbReference>
<reference evidence="2" key="1">
    <citation type="submission" date="2022-04" db="EMBL/GenBank/DDBJ databases">
        <title>Halocatena sp. nov., isolated from a salt lake.</title>
        <authorList>
            <person name="Cui H.-L."/>
        </authorList>
    </citation>
    <scope>NUCLEOTIDE SEQUENCE</scope>
    <source>
        <strain evidence="2">AD-1</strain>
    </source>
</reference>
<dbReference type="AlphaFoldDB" id="A0A8U0A448"/>
<keyword evidence="3" id="KW-1185">Reference proteome</keyword>
<sequence length="238" mass="25783">MFEIARHQIRRRRLETVALTTGFAGIALAALAIVFENGSQTIGAFLASGLYQFGWMLGLGSYFAYRAGSLLAKDVEHDRVDVLLSAPISRSSIVRQRFLALLIVMLLINGVVCIIVYLGTIVIGTPVQPMNLLAVHAFSIPYLLVCASIGLLFSAGASTSTRASVASAAVVLALFVFTRQVDGTAYEWLSVLCPAHYYDPTAILVTNAYAVTDGVLLLVVAFLFSSLGRLWFRSMDLR</sequence>
<dbReference type="GO" id="GO:0005886">
    <property type="term" value="C:plasma membrane"/>
    <property type="evidence" value="ECO:0007669"/>
    <property type="project" value="UniProtKB-SubCell"/>
</dbReference>
<dbReference type="KEGG" id="haad:MW046_03860"/>
<dbReference type="EMBL" id="CP096019">
    <property type="protein sequence ID" value="UPM43589.1"/>
    <property type="molecule type" value="Genomic_DNA"/>
</dbReference>
<evidence type="ECO:0000313" key="2">
    <source>
        <dbReference type="EMBL" id="UPM43589.1"/>
    </source>
</evidence>
<keyword evidence="1" id="KW-0472">Membrane</keyword>
<keyword evidence="1" id="KW-0812">Transmembrane</keyword>
<feature type="transmembrane region" description="Helical" evidence="1">
    <location>
        <begin position="41"/>
        <end position="65"/>
    </location>
</feature>